<proteinExistence type="predicted"/>
<dbReference type="RefSeq" id="WP_386699633.1">
    <property type="nucleotide sequence ID" value="NZ_JBHSSL010000068.1"/>
</dbReference>
<accession>A0ABW1RGQ2</accession>
<dbReference type="InterPro" id="IPR036388">
    <property type="entry name" value="WH-like_DNA-bd_sf"/>
</dbReference>
<dbReference type="Proteomes" id="UP001596289">
    <property type="component" value="Unassembled WGS sequence"/>
</dbReference>
<dbReference type="InterPro" id="IPR010921">
    <property type="entry name" value="Trp_repressor/repl_initiator"/>
</dbReference>
<dbReference type="InterPro" id="IPR055247">
    <property type="entry name" value="InsJ-like_HTH"/>
</dbReference>
<feature type="domain" description="Insertion element IS150 protein InsJ-like helix-turn-helix" evidence="1">
    <location>
        <begin position="9"/>
        <end position="60"/>
    </location>
</feature>
<dbReference type="Pfam" id="PF13518">
    <property type="entry name" value="HTH_28"/>
    <property type="match status" value="1"/>
</dbReference>
<evidence type="ECO:0000313" key="2">
    <source>
        <dbReference type="EMBL" id="MFC6170958.1"/>
    </source>
</evidence>
<gene>
    <name evidence="2" type="ORF">ACFQGP_10300</name>
</gene>
<dbReference type="SUPFAM" id="SSF48295">
    <property type="entry name" value="TrpR-like"/>
    <property type="match status" value="1"/>
</dbReference>
<name>A0ABW1RGQ2_9LACO</name>
<protein>
    <submittedName>
        <fullName evidence="2">Helix-turn-helix domain-containing protein</fullName>
    </submittedName>
</protein>
<dbReference type="EMBL" id="JBHSSL010000068">
    <property type="protein sequence ID" value="MFC6170958.1"/>
    <property type="molecule type" value="Genomic_DNA"/>
</dbReference>
<keyword evidence="3" id="KW-1185">Reference proteome</keyword>
<reference evidence="3" key="1">
    <citation type="journal article" date="2019" name="Int. J. Syst. Evol. Microbiol.">
        <title>The Global Catalogue of Microorganisms (GCM) 10K type strain sequencing project: providing services to taxonomists for standard genome sequencing and annotation.</title>
        <authorList>
            <consortium name="The Broad Institute Genomics Platform"/>
            <consortium name="The Broad Institute Genome Sequencing Center for Infectious Disease"/>
            <person name="Wu L."/>
            <person name="Ma J."/>
        </authorList>
    </citation>
    <scope>NUCLEOTIDE SEQUENCE [LARGE SCALE GENOMIC DNA]</scope>
    <source>
        <strain evidence="3">CCM 8904</strain>
    </source>
</reference>
<sequence length="103" mass="12260">MSRKTTFEERIKIVEYVTKYDHAYTEAAAHFQVSYQQVRTWVLKVRDGGYAALIDNRGHRKPKQELTELDKANLRIRELEAQVKDQELYAAFIKKFQELQRRG</sequence>
<comment type="caution">
    <text evidence="2">The sequence shown here is derived from an EMBL/GenBank/DDBJ whole genome shotgun (WGS) entry which is preliminary data.</text>
</comment>
<evidence type="ECO:0000313" key="3">
    <source>
        <dbReference type="Proteomes" id="UP001596289"/>
    </source>
</evidence>
<evidence type="ECO:0000259" key="1">
    <source>
        <dbReference type="Pfam" id="PF13518"/>
    </source>
</evidence>
<organism evidence="2 3">
    <name type="scientific">Loigolactobacillus jiayinensis</name>
    <dbReference type="NCBI Taxonomy" id="2486016"/>
    <lineage>
        <taxon>Bacteria</taxon>
        <taxon>Bacillati</taxon>
        <taxon>Bacillota</taxon>
        <taxon>Bacilli</taxon>
        <taxon>Lactobacillales</taxon>
        <taxon>Lactobacillaceae</taxon>
        <taxon>Loigolactobacillus</taxon>
    </lineage>
</organism>
<dbReference type="Gene3D" id="1.10.10.10">
    <property type="entry name" value="Winged helix-like DNA-binding domain superfamily/Winged helix DNA-binding domain"/>
    <property type="match status" value="1"/>
</dbReference>